<keyword evidence="11" id="KW-1185">Reference proteome</keyword>
<evidence type="ECO:0000256" key="6">
    <source>
        <dbReference type="ARBA" id="ARBA00022747"/>
    </source>
</evidence>
<dbReference type="Gene3D" id="1.20.1260.30">
    <property type="match status" value="1"/>
</dbReference>
<evidence type="ECO:0000259" key="8">
    <source>
        <dbReference type="Pfam" id="PF02384"/>
    </source>
</evidence>
<keyword evidence="3 10" id="KW-0489">Methyltransferase</keyword>
<dbReference type="SUPFAM" id="SSF53335">
    <property type="entry name" value="S-adenosyl-L-methionine-dependent methyltransferases"/>
    <property type="match status" value="1"/>
</dbReference>
<dbReference type="InterPro" id="IPR003356">
    <property type="entry name" value="DNA_methylase_A-5"/>
</dbReference>
<feature type="domain" description="N6 adenine-specific DNA methyltransferase N-terminal" evidence="9">
    <location>
        <begin position="8"/>
        <end position="113"/>
    </location>
</feature>
<evidence type="ECO:0000259" key="9">
    <source>
        <dbReference type="Pfam" id="PF12161"/>
    </source>
</evidence>
<dbReference type="GO" id="GO:0003677">
    <property type="term" value="F:DNA binding"/>
    <property type="evidence" value="ECO:0007669"/>
    <property type="project" value="InterPro"/>
</dbReference>
<keyword evidence="6" id="KW-0680">Restriction system</keyword>
<dbReference type="PRINTS" id="PR00507">
    <property type="entry name" value="N12N6MTFRASE"/>
</dbReference>
<organism evidence="10 11">
    <name type="scientific">Luteimonas salinisoli</name>
    <dbReference type="NCBI Taxonomy" id="2752307"/>
    <lineage>
        <taxon>Bacteria</taxon>
        <taxon>Pseudomonadati</taxon>
        <taxon>Pseudomonadota</taxon>
        <taxon>Gammaproteobacteria</taxon>
        <taxon>Lysobacterales</taxon>
        <taxon>Lysobacteraceae</taxon>
        <taxon>Luteimonas</taxon>
    </lineage>
</organism>
<dbReference type="CDD" id="cd02440">
    <property type="entry name" value="AdoMet_MTases"/>
    <property type="match status" value="1"/>
</dbReference>
<sequence>MANDYTSLVSKVWNFAHVLRDQGIGYGDYVEQITFLLFLKMDEERTELLGEPSAIPAKWRWAKLAPLAGDELELQYRHTLEALAKEKGLIGTIFRKAQNKLTDPAKLKRVVSLINGETWIGIGVDVKGAIYEGLLEKNAAEVKSGAGQYFTPRPLIDVMVEVIDPQVGENVHDPACGTGGFLLSAYEHMKPNAQDRAQQRKLREKSISGTDIVDEVVRLCAMNMYLHGIGNGESPIRAGDALAFDSGDRYDVILTNPPFGKKSSYKVIGEDGEVDTEREDYEREDFKFTTSNKQLNFLQHIMTIMQGDGRAAVVLPDNVLFEAGSAGEGIRRRLLEQFDFHTLVRLPTGIFYKPGVKANVLFFDKHPPRADRKPNTKALWIYDFRTNLHFTLKKNPLKLSDLGDFRDCYKAGNRSKRKETERFRKFDVADLLKRDKLNLDIFWLKDDSLDDIDSLPPPDVIAMDIVESLQAALEGFQSVADELAKPIAREGA</sequence>
<feature type="domain" description="DNA methylase adenine-specific" evidence="8">
    <location>
        <begin position="125"/>
        <end position="426"/>
    </location>
</feature>
<dbReference type="GO" id="GO:0009307">
    <property type="term" value="P:DNA restriction-modification system"/>
    <property type="evidence" value="ECO:0007669"/>
    <property type="project" value="UniProtKB-KW"/>
</dbReference>
<protein>
    <recommendedName>
        <fullName evidence="2">site-specific DNA-methyltransferase (adenine-specific)</fullName>
        <ecNumber evidence="2">2.1.1.72</ecNumber>
    </recommendedName>
</protein>
<evidence type="ECO:0000256" key="3">
    <source>
        <dbReference type="ARBA" id="ARBA00022603"/>
    </source>
</evidence>
<comment type="catalytic activity">
    <reaction evidence="7">
        <text>a 2'-deoxyadenosine in DNA + S-adenosyl-L-methionine = an N(6)-methyl-2'-deoxyadenosine in DNA + S-adenosyl-L-homocysteine + H(+)</text>
        <dbReference type="Rhea" id="RHEA:15197"/>
        <dbReference type="Rhea" id="RHEA-COMP:12418"/>
        <dbReference type="Rhea" id="RHEA-COMP:12419"/>
        <dbReference type="ChEBI" id="CHEBI:15378"/>
        <dbReference type="ChEBI" id="CHEBI:57856"/>
        <dbReference type="ChEBI" id="CHEBI:59789"/>
        <dbReference type="ChEBI" id="CHEBI:90615"/>
        <dbReference type="ChEBI" id="CHEBI:90616"/>
        <dbReference type="EC" id="2.1.1.72"/>
    </reaction>
</comment>
<dbReference type="Pfam" id="PF02384">
    <property type="entry name" value="N6_Mtase"/>
    <property type="match status" value="1"/>
</dbReference>
<dbReference type="PANTHER" id="PTHR42933:SF4">
    <property type="entry name" value="TYPE I RESTRICTION ENZYME ECOKI METHYLASE SUBUNIT"/>
    <property type="match status" value="1"/>
</dbReference>
<gene>
    <name evidence="10" type="ORF">H0E84_15530</name>
</gene>
<keyword evidence="5" id="KW-0949">S-adenosyl-L-methionine</keyword>
<dbReference type="InterPro" id="IPR029063">
    <property type="entry name" value="SAM-dependent_MTases_sf"/>
</dbReference>
<evidence type="ECO:0000313" key="10">
    <source>
        <dbReference type="EMBL" id="NZA27789.1"/>
    </source>
</evidence>
<comment type="caution">
    <text evidence="10">The sequence shown here is derived from an EMBL/GenBank/DDBJ whole genome shotgun (WGS) entry which is preliminary data.</text>
</comment>
<accession>A0A853JGT3</accession>
<dbReference type="PANTHER" id="PTHR42933">
    <property type="entry name" value="SLR6095 PROTEIN"/>
    <property type="match status" value="1"/>
</dbReference>
<dbReference type="InterPro" id="IPR002052">
    <property type="entry name" value="DNA_methylase_N6_adenine_CS"/>
</dbReference>
<proteinExistence type="inferred from homology"/>
<dbReference type="EC" id="2.1.1.72" evidence="2"/>
<dbReference type="Pfam" id="PF12161">
    <property type="entry name" value="HsdM_N"/>
    <property type="match status" value="1"/>
</dbReference>
<dbReference type="GO" id="GO:0032259">
    <property type="term" value="P:methylation"/>
    <property type="evidence" value="ECO:0007669"/>
    <property type="project" value="UniProtKB-KW"/>
</dbReference>
<dbReference type="EMBL" id="JACCKA010000086">
    <property type="protein sequence ID" value="NZA27789.1"/>
    <property type="molecule type" value="Genomic_DNA"/>
</dbReference>
<dbReference type="InterPro" id="IPR051537">
    <property type="entry name" value="DNA_Adenine_Mtase"/>
</dbReference>
<keyword evidence="4 10" id="KW-0808">Transferase</keyword>
<evidence type="ECO:0000256" key="2">
    <source>
        <dbReference type="ARBA" id="ARBA00011900"/>
    </source>
</evidence>
<dbReference type="RefSeq" id="WP_180679556.1">
    <property type="nucleotide sequence ID" value="NZ_JACCKA010000086.1"/>
</dbReference>
<dbReference type="InterPro" id="IPR038333">
    <property type="entry name" value="T1MK-like_N_sf"/>
</dbReference>
<evidence type="ECO:0000256" key="5">
    <source>
        <dbReference type="ARBA" id="ARBA00022691"/>
    </source>
</evidence>
<evidence type="ECO:0000313" key="11">
    <source>
        <dbReference type="Proteomes" id="UP000578091"/>
    </source>
</evidence>
<dbReference type="AlphaFoldDB" id="A0A853JGT3"/>
<dbReference type="Proteomes" id="UP000578091">
    <property type="component" value="Unassembled WGS sequence"/>
</dbReference>
<name>A0A853JGT3_9GAMM</name>
<dbReference type="InterPro" id="IPR022749">
    <property type="entry name" value="D12N6_MeTrfase_N"/>
</dbReference>
<comment type="similarity">
    <text evidence="1">Belongs to the N(4)/N(6)-methyltransferase family.</text>
</comment>
<dbReference type="GO" id="GO:0009007">
    <property type="term" value="F:site-specific DNA-methyltransferase (adenine-specific) activity"/>
    <property type="evidence" value="ECO:0007669"/>
    <property type="project" value="UniProtKB-EC"/>
</dbReference>
<reference evidence="10 11" key="1">
    <citation type="submission" date="2020-07" db="EMBL/GenBank/DDBJ databases">
        <title>Luteimonas sp. SJ-92.</title>
        <authorList>
            <person name="Huang X.-X."/>
            <person name="Xu L."/>
            <person name="Sun J.-Q."/>
        </authorList>
    </citation>
    <scope>NUCLEOTIDE SEQUENCE [LARGE SCALE GENOMIC DNA]</scope>
    <source>
        <strain evidence="10 11">SJ-92</strain>
    </source>
</reference>
<evidence type="ECO:0000256" key="1">
    <source>
        <dbReference type="ARBA" id="ARBA00006594"/>
    </source>
</evidence>
<evidence type="ECO:0000256" key="4">
    <source>
        <dbReference type="ARBA" id="ARBA00022679"/>
    </source>
</evidence>
<dbReference type="Gene3D" id="3.40.50.150">
    <property type="entry name" value="Vaccinia Virus protein VP39"/>
    <property type="match status" value="1"/>
</dbReference>
<dbReference type="GO" id="GO:0008170">
    <property type="term" value="F:N-methyltransferase activity"/>
    <property type="evidence" value="ECO:0007669"/>
    <property type="project" value="InterPro"/>
</dbReference>
<dbReference type="PROSITE" id="PS00092">
    <property type="entry name" value="N6_MTASE"/>
    <property type="match status" value="1"/>
</dbReference>
<evidence type="ECO:0000256" key="7">
    <source>
        <dbReference type="ARBA" id="ARBA00047942"/>
    </source>
</evidence>